<evidence type="ECO:0000256" key="5">
    <source>
        <dbReference type="ARBA" id="ARBA00022692"/>
    </source>
</evidence>
<dbReference type="PANTHER" id="PTHR33451:SF3">
    <property type="entry name" value="MALATE-2H(+)_NA(+)-LACTATE ANTIPORTER"/>
    <property type="match status" value="1"/>
</dbReference>
<evidence type="ECO:0000256" key="3">
    <source>
        <dbReference type="ARBA" id="ARBA00022449"/>
    </source>
</evidence>
<feature type="transmembrane region" description="Helical" evidence="9">
    <location>
        <begin position="69"/>
        <end position="91"/>
    </location>
</feature>
<dbReference type="RefSeq" id="WP_079494910.1">
    <property type="nucleotide sequence ID" value="NZ_FUZT01000014.1"/>
</dbReference>
<dbReference type="PANTHER" id="PTHR33451">
    <property type="entry name" value="MALATE-2H(+)/NA(+)-LACTATE ANTIPORTER"/>
    <property type="match status" value="1"/>
</dbReference>
<comment type="similarity">
    <text evidence="8">Belongs to the NhaC Na(+)/H(+) (TC 2.A.35) antiporter family.</text>
</comment>
<dbReference type="GO" id="GO:0015297">
    <property type="term" value="F:antiporter activity"/>
    <property type="evidence" value="ECO:0007669"/>
    <property type="project" value="UniProtKB-KW"/>
</dbReference>
<dbReference type="Proteomes" id="UP000190285">
    <property type="component" value="Unassembled WGS sequence"/>
</dbReference>
<dbReference type="GO" id="GO:0005886">
    <property type="term" value="C:plasma membrane"/>
    <property type="evidence" value="ECO:0007669"/>
    <property type="project" value="UniProtKB-SubCell"/>
</dbReference>
<keyword evidence="4" id="KW-1003">Cell membrane</keyword>
<dbReference type="STRING" id="36842.SAMN02194393_04530"/>
<gene>
    <name evidence="11" type="ORF">SAMN02194393_04530</name>
</gene>
<evidence type="ECO:0000313" key="12">
    <source>
        <dbReference type="Proteomes" id="UP000190285"/>
    </source>
</evidence>
<feature type="transmembrane region" description="Helical" evidence="9">
    <location>
        <begin position="352"/>
        <end position="379"/>
    </location>
</feature>
<comment type="subcellular location">
    <subcellularLocation>
        <location evidence="1">Cell membrane</location>
        <topology evidence="1">Multi-pass membrane protein</topology>
    </subcellularLocation>
</comment>
<feature type="transmembrane region" description="Helical" evidence="9">
    <location>
        <begin position="111"/>
        <end position="132"/>
    </location>
</feature>
<name>A0A1T5ME60_9FIRM</name>
<evidence type="ECO:0000256" key="2">
    <source>
        <dbReference type="ARBA" id="ARBA00022448"/>
    </source>
</evidence>
<evidence type="ECO:0000259" key="10">
    <source>
        <dbReference type="Pfam" id="PF03553"/>
    </source>
</evidence>
<feature type="transmembrane region" description="Helical" evidence="9">
    <location>
        <begin position="315"/>
        <end position="332"/>
    </location>
</feature>
<dbReference type="NCBIfam" id="TIGR00931">
    <property type="entry name" value="antiport_nhaC"/>
    <property type="match status" value="1"/>
</dbReference>
<feature type="transmembrane region" description="Helical" evidence="9">
    <location>
        <begin position="12"/>
        <end position="33"/>
    </location>
</feature>
<evidence type="ECO:0000256" key="4">
    <source>
        <dbReference type="ARBA" id="ARBA00022475"/>
    </source>
</evidence>
<sequence>MIDKNVKGKPSVMESLLLFLSIVAILIIGIMVLKTDIHVLLILGLCVTCLVSFRYGYKFDDLLKGMQKSVSRAMVAMVIFILIGTIIGSWITAGTVPALIYYGLKFLNPKFFLPLGLIICSLTSLATGTSWGTAGTVGIALMGMGVGLGIPAPAVAGMVVAGAFFGDKMSPISDTTNLSAVSAGADLYDHIKAMAYTTVPSYLISIIIYTFIGFKYASGNGNPEDIQMIQDTLAANFNLNPIVILPMIVLFTLNLKKVPAVPAMIIGTFTGLLVAVIFQGTSLSSALSSLNYGYTNKTGIELVDTLLVRGGIQNMMWTFSLSFIALCLGGVLEEVGYLKALIEGILSRVKSVGALVSMVICTTILGNASMGEIYLGIILNGSLYKEAFKEKGLKPAMLSRLLEEGGTLTGPLIPWTTAGAFMATTLGVSTIKLAPYALLNIINPILSIVLSFMGIFVLWENKKVKKPLSKNKA</sequence>
<accession>A0A1T5ME60</accession>
<feature type="transmembrane region" description="Helical" evidence="9">
    <location>
        <begin position="233"/>
        <end position="253"/>
    </location>
</feature>
<dbReference type="AlphaFoldDB" id="A0A1T5ME60"/>
<evidence type="ECO:0000313" key="11">
    <source>
        <dbReference type="EMBL" id="SKC86373.1"/>
    </source>
</evidence>
<keyword evidence="2" id="KW-0813">Transport</keyword>
<organism evidence="11 12">
    <name type="scientific">Maledivibacter halophilus</name>
    <dbReference type="NCBI Taxonomy" id="36842"/>
    <lineage>
        <taxon>Bacteria</taxon>
        <taxon>Bacillati</taxon>
        <taxon>Bacillota</taxon>
        <taxon>Clostridia</taxon>
        <taxon>Peptostreptococcales</taxon>
        <taxon>Caminicellaceae</taxon>
        <taxon>Maledivibacter</taxon>
    </lineage>
</organism>
<dbReference type="EMBL" id="FUZT01000014">
    <property type="protein sequence ID" value="SKC86373.1"/>
    <property type="molecule type" value="Genomic_DNA"/>
</dbReference>
<keyword evidence="3" id="KW-0050">Antiport</keyword>
<keyword evidence="6 9" id="KW-1133">Transmembrane helix</keyword>
<feature type="transmembrane region" description="Helical" evidence="9">
    <location>
        <begin position="259"/>
        <end position="278"/>
    </location>
</feature>
<dbReference type="InterPro" id="IPR018461">
    <property type="entry name" value="Na/H_Antiport_NhaC-like_C"/>
</dbReference>
<keyword evidence="7 9" id="KW-0472">Membrane</keyword>
<feature type="domain" description="Na+/H+ antiporter NhaC-like C-terminal" evidence="10">
    <location>
        <begin position="162"/>
        <end position="455"/>
    </location>
</feature>
<feature type="transmembrane region" description="Helical" evidence="9">
    <location>
        <begin position="139"/>
        <end position="165"/>
    </location>
</feature>
<evidence type="ECO:0000256" key="1">
    <source>
        <dbReference type="ARBA" id="ARBA00004651"/>
    </source>
</evidence>
<feature type="transmembrane region" description="Helical" evidence="9">
    <location>
        <begin position="412"/>
        <end position="431"/>
    </location>
</feature>
<feature type="transmembrane region" description="Helical" evidence="9">
    <location>
        <begin position="437"/>
        <end position="459"/>
    </location>
</feature>
<dbReference type="InterPro" id="IPR052180">
    <property type="entry name" value="NhaC_Na-H+_Antiporter"/>
</dbReference>
<reference evidence="11 12" key="1">
    <citation type="submission" date="2017-02" db="EMBL/GenBank/DDBJ databases">
        <authorList>
            <person name="Peterson S.W."/>
        </authorList>
    </citation>
    <scope>NUCLEOTIDE SEQUENCE [LARGE SCALE GENOMIC DNA]</scope>
    <source>
        <strain evidence="11 12">M1</strain>
    </source>
</reference>
<feature type="transmembrane region" description="Helical" evidence="9">
    <location>
        <begin position="193"/>
        <end position="212"/>
    </location>
</feature>
<protein>
    <submittedName>
        <fullName evidence="11">Transporter, NhaC family</fullName>
    </submittedName>
</protein>
<feature type="transmembrane region" description="Helical" evidence="9">
    <location>
        <begin position="39"/>
        <end position="57"/>
    </location>
</feature>
<evidence type="ECO:0000256" key="7">
    <source>
        <dbReference type="ARBA" id="ARBA00023136"/>
    </source>
</evidence>
<keyword evidence="5 9" id="KW-0812">Transmembrane</keyword>
<keyword evidence="12" id="KW-1185">Reference proteome</keyword>
<dbReference type="OrthoDB" id="9762978at2"/>
<proteinExistence type="inferred from homology"/>
<dbReference type="InterPro" id="IPR004770">
    <property type="entry name" value="Na/H_antiport_NhaC"/>
</dbReference>
<evidence type="ECO:0000256" key="8">
    <source>
        <dbReference type="ARBA" id="ARBA00038435"/>
    </source>
</evidence>
<evidence type="ECO:0000256" key="9">
    <source>
        <dbReference type="SAM" id="Phobius"/>
    </source>
</evidence>
<evidence type="ECO:0000256" key="6">
    <source>
        <dbReference type="ARBA" id="ARBA00022989"/>
    </source>
</evidence>
<dbReference type="Pfam" id="PF03553">
    <property type="entry name" value="Na_H_antiporter"/>
    <property type="match status" value="1"/>
</dbReference>